<dbReference type="NCBIfam" id="NF005559">
    <property type="entry name" value="PRK07231.1"/>
    <property type="match status" value="1"/>
</dbReference>
<evidence type="ECO:0000256" key="1">
    <source>
        <dbReference type="ARBA" id="ARBA00006484"/>
    </source>
</evidence>
<dbReference type="EMBL" id="JAMRXG010000011">
    <property type="protein sequence ID" value="MCM6776609.1"/>
    <property type="molecule type" value="Genomic_DNA"/>
</dbReference>
<gene>
    <name evidence="3" type="ORF">NDR86_24280</name>
</gene>
<name>A0A9X2E971_9NOCA</name>
<protein>
    <submittedName>
        <fullName evidence="3">Glucose 1-dehydrogenase</fullName>
        <ecNumber evidence="3">1.1.1.47</ecNumber>
    </submittedName>
</protein>
<proteinExistence type="inferred from homology"/>
<dbReference type="InterPro" id="IPR002347">
    <property type="entry name" value="SDR_fam"/>
</dbReference>
<comment type="similarity">
    <text evidence="1">Belongs to the short-chain dehydrogenases/reductases (SDR) family.</text>
</comment>
<dbReference type="Proteomes" id="UP001139157">
    <property type="component" value="Unassembled WGS sequence"/>
</dbReference>
<accession>A0A9X2E971</accession>
<dbReference type="InterPro" id="IPR036291">
    <property type="entry name" value="NAD(P)-bd_dom_sf"/>
</dbReference>
<dbReference type="GO" id="GO:0047936">
    <property type="term" value="F:glucose 1-dehydrogenase [NAD(P)+] activity"/>
    <property type="evidence" value="ECO:0007669"/>
    <property type="project" value="UniProtKB-EC"/>
</dbReference>
<evidence type="ECO:0000313" key="4">
    <source>
        <dbReference type="Proteomes" id="UP001139157"/>
    </source>
</evidence>
<dbReference type="SUPFAM" id="SSF51735">
    <property type="entry name" value="NAD(P)-binding Rossmann-fold domains"/>
    <property type="match status" value="1"/>
</dbReference>
<dbReference type="PRINTS" id="PR00080">
    <property type="entry name" value="SDRFAMILY"/>
</dbReference>
<dbReference type="PROSITE" id="PS00061">
    <property type="entry name" value="ADH_SHORT"/>
    <property type="match status" value="1"/>
</dbReference>
<dbReference type="AlphaFoldDB" id="A0A9X2E971"/>
<dbReference type="InterPro" id="IPR020904">
    <property type="entry name" value="Sc_DH/Rdtase_CS"/>
</dbReference>
<dbReference type="PANTHER" id="PTHR24321:SF8">
    <property type="entry name" value="ESTRADIOL 17-BETA-DEHYDROGENASE 8-RELATED"/>
    <property type="match status" value="1"/>
</dbReference>
<sequence>MNDSLLGDKVALITGAASGIGAVAARVFTAHGAKLVLADLNDEKGNELAAEIENSGGEALFVHTDVSSEDDVAAMMRAVVERFGRLDCAFNNAGIDGHPAIAHEVTRADWDRMLAVNLTGVWLCLKYELPQMLSQGGGAIVNTASVAGLRGSPRQTCYTTAKHGLIGLTMVTAVDYAATGIRVNAICPGTIHTPMLDDGFRKGILDNEKMLSRIPMARHGEPEEIAEAAAWLLSDGASYVTGQALPIDGGWTTH</sequence>
<dbReference type="PRINTS" id="PR00081">
    <property type="entry name" value="GDHRDH"/>
</dbReference>
<dbReference type="PANTHER" id="PTHR24321">
    <property type="entry name" value="DEHYDROGENASES, SHORT CHAIN"/>
    <property type="match status" value="1"/>
</dbReference>
<keyword evidence="4" id="KW-1185">Reference proteome</keyword>
<evidence type="ECO:0000256" key="2">
    <source>
        <dbReference type="ARBA" id="ARBA00023002"/>
    </source>
</evidence>
<organism evidence="3 4">
    <name type="scientific">Nocardia pulmonis</name>
    <dbReference type="NCBI Taxonomy" id="2951408"/>
    <lineage>
        <taxon>Bacteria</taxon>
        <taxon>Bacillati</taxon>
        <taxon>Actinomycetota</taxon>
        <taxon>Actinomycetes</taxon>
        <taxon>Mycobacteriales</taxon>
        <taxon>Nocardiaceae</taxon>
        <taxon>Nocardia</taxon>
    </lineage>
</organism>
<dbReference type="Pfam" id="PF13561">
    <property type="entry name" value="adh_short_C2"/>
    <property type="match status" value="1"/>
</dbReference>
<dbReference type="RefSeq" id="WP_251914921.1">
    <property type="nucleotide sequence ID" value="NZ_JAMRXG010000011.1"/>
</dbReference>
<reference evidence="3" key="1">
    <citation type="submission" date="2022-06" db="EMBL/GenBank/DDBJ databases">
        <title>Novel species in genus nocardia.</title>
        <authorList>
            <person name="Li F."/>
        </authorList>
    </citation>
    <scope>NUCLEOTIDE SEQUENCE</scope>
    <source>
        <strain evidence="3">CDC141</strain>
    </source>
</reference>
<dbReference type="EC" id="1.1.1.47" evidence="3"/>
<keyword evidence="2 3" id="KW-0560">Oxidoreductase</keyword>
<evidence type="ECO:0000313" key="3">
    <source>
        <dbReference type="EMBL" id="MCM6776609.1"/>
    </source>
</evidence>
<dbReference type="CDD" id="cd05233">
    <property type="entry name" value="SDR_c"/>
    <property type="match status" value="1"/>
</dbReference>
<dbReference type="FunFam" id="3.40.50.720:FF:000084">
    <property type="entry name" value="Short-chain dehydrogenase reductase"/>
    <property type="match status" value="1"/>
</dbReference>
<dbReference type="Gene3D" id="3.40.50.720">
    <property type="entry name" value="NAD(P)-binding Rossmann-like Domain"/>
    <property type="match status" value="1"/>
</dbReference>
<comment type="caution">
    <text evidence="3">The sequence shown here is derived from an EMBL/GenBank/DDBJ whole genome shotgun (WGS) entry which is preliminary data.</text>
</comment>